<feature type="region of interest" description="Disordered" evidence="5">
    <location>
        <begin position="1"/>
        <end position="57"/>
    </location>
</feature>
<dbReference type="PANTHER" id="PTHR35678:SF1">
    <property type="entry name" value="PROTEIN STPG4"/>
    <property type="match status" value="1"/>
</dbReference>
<sequence length="275" mass="31532">MAPEATYTSKQGVGRGSEKNNQNVSAKGGRKTPKQERRSVMNRPNSRKERTSLKDTYEEPVSGRELWWRKNIRETPVPGTYDNKDFLEEFLERKPMTYSFKSEGRKRDLAIIKWRRGDMLMPGAYEHSEMVKDLDKSINTYSFRNTDRYRIELPGQRDKECNVCPTTYGIENHLSLATPKMPSKHSSFKSTSSRFPTIYFRPNSNPGPGQYESKTPRPLHAVSSSFKSGTPRFRTSHTKVPGPGSYEKTYQTPMPSTIAKMGRVHGLFFTSAFHV</sequence>
<organism evidence="6 7">
    <name type="scientific">Saccoglossus kowalevskii</name>
    <name type="common">Acorn worm</name>
    <dbReference type="NCBI Taxonomy" id="10224"/>
    <lineage>
        <taxon>Eukaryota</taxon>
        <taxon>Metazoa</taxon>
        <taxon>Hemichordata</taxon>
        <taxon>Enteropneusta</taxon>
        <taxon>Harrimaniidae</taxon>
        <taxon>Saccoglossus</taxon>
    </lineage>
</organism>
<dbReference type="PANTHER" id="PTHR35678">
    <property type="entry name" value="PROTEIN STPG4"/>
    <property type="match status" value="1"/>
</dbReference>
<reference evidence="7" key="1">
    <citation type="submission" date="2025-08" db="UniProtKB">
        <authorList>
            <consortium name="RefSeq"/>
        </authorList>
    </citation>
    <scope>IDENTIFICATION</scope>
    <source>
        <tissue evidence="7">Testes</tissue>
    </source>
</reference>
<protein>
    <submittedName>
        <fullName evidence="7">Uncharacterized protein C2orf61 homolog</fullName>
    </submittedName>
</protein>
<evidence type="ECO:0000313" key="7">
    <source>
        <dbReference type="RefSeq" id="XP_002733364.1"/>
    </source>
</evidence>
<name>A0ABM0GMT0_SACKO</name>
<keyword evidence="3" id="KW-0963">Cytoplasm</keyword>
<comment type="subcellular location">
    <subcellularLocation>
        <location evidence="2">Cytoplasm</location>
    </subcellularLocation>
    <subcellularLocation>
        <location evidence="1">Nucleus</location>
    </subcellularLocation>
</comment>
<evidence type="ECO:0000313" key="6">
    <source>
        <dbReference type="Proteomes" id="UP000694865"/>
    </source>
</evidence>
<accession>A0ABM0GMT0</accession>
<keyword evidence="4" id="KW-0539">Nucleus</keyword>
<feature type="compositionally biased region" description="Basic and acidic residues" evidence="5">
    <location>
        <begin position="46"/>
        <end position="57"/>
    </location>
</feature>
<dbReference type="Proteomes" id="UP000694865">
    <property type="component" value="Unplaced"/>
</dbReference>
<evidence type="ECO:0000256" key="4">
    <source>
        <dbReference type="ARBA" id="ARBA00023242"/>
    </source>
</evidence>
<evidence type="ECO:0000256" key="1">
    <source>
        <dbReference type="ARBA" id="ARBA00004123"/>
    </source>
</evidence>
<dbReference type="RefSeq" id="XP_002733364.1">
    <property type="nucleotide sequence ID" value="XM_002733318.2"/>
</dbReference>
<dbReference type="GeneID" id="100373857"/>
<keyword evidence="6" id="KW-1185">Reference proteome</keyword>
<evidence type="ECO:0000256" key="3">
    <source>
        <dbReference type="ARBA" id="ARBA00022490"/>
    </source>
</evidence>
<proteinExistence type="predicted"/>
<feature type="compositionally biased region" description="Polar residues" evidence="5">
    <location>
        <begin position="1"/>
        <end position="11"/>
    </location>
</feature>
<evidence type="ECO:0000256" key="5">
    <source>
        <dbReference type="SAM" id="MobiDB-lite"/>
    </source>
</evidence>
<dbReference type="InterPro" id="IPR010736">
    <property type="entry name" value="SHIPPO-rpt"/>
</dbReference>
<dbReference type="Pfam" id="PF07004">
    <property type="entry name" value="SHIPPO-rpt"/>
    <property type="match status" value="2"/>
</dbReference>
<feature type="region of interest" description="Disordered" evidence="5">
    <location>
        <begin position="203"/>
        <end position="249"/>
    </location>
</feature>
<evidence type="ECO:0000256" key="2">
    <source>
        <dbReference type="ARBA" id="ARBA00004496"/>
    </source>
</evidence>
<gene>
    <name evidence="7" type="primary">LOC100373857</name>
</gene>